<organism evidence="2 3">
    <name type="scientific">Arthrobotrys flagrans</name>
    <name type="common">Nematode-trapping fungus</name>
    <name type="synonym">Trichothecium flagrans</name>
    <dbReference type="NCBI Taxonomy" id="97331"/>
    <lineage>
        <taxon>Eukaryota</taxon>
        <taxon>Fungi</taxon>
        <taxon>Dikarya</taxon>
        <taxon>Ascomycota</taxon>
        <taxon>Pezizomycotina</taxon>
        <taxon>Orbiliomycetes</taxon>
        <taxon>Orbiliales</taxon>
        <taxon>Orbiliaceae</taxon>
        <taxon>Arthrobotrys</taxon>
    </lineage>
</organism>
<evidence type="ECO:0000313" key="3">
    <source>
        <dbReference type="Proteomes" id="UP000283090"/>
    </source>
</evidence>
<dbReference type="VEuPathDB" id="FungiDB:DFL_005741"/>
<keyword evidence="3" id="KW-1185">Reference proteome</keyword>
<dbReference type="Proteomes" id="UP000283090">
    <property type="component" value="Unassembled WGS sequence"/>
</dbReference>
<evidence type="ECO:0000256" key="1">
    <source>
        <dbReference type="SAM" id="MobiDB-lite"/>
    </source>
</evidence>
<dbReference type="RefSeq" id="XP_067489517.1">
    <property type="nucleotide sequence ID" value="XM_067635047.1"/>
</dbReference>
<dbReference type="EMBL" id="SAEB01000007">
    <property type="protein sequence ID" value="RVD83973.1"/>
    <property type="molecule type" value="Genomic_DNA"/>
</dbReference>
<protein>
    <submittedName>
        <fullName evidence="2">Uncharacterized protein</fullName>
    </submittedName>
</protein>
<gene>
    <name evidence="2" type="ORF">DFL_005741</name>
</gene>
<evidence type="ECO:0000313" key="2">
    <source>
        <dbReference type="EMBL" id="RVD83973.1"/>
    </source>
</evidence>
<dbReference type="AlphaFoldDB" id="A0A436ZZ31"/>
<reference evidence="2 3" key="1">
    <citation type="submission" date="2019-01" db="EMBL/GenBank/DDBJ databases">
        <title>Intercellular communication is required for trap formation in the nematode-trapping fungus Duddingtonia flagrans.</title>
        <authorList>
            <person name="Youssar L."/>
            <person name="Wernet V."/>
            <person name="Hensel N."/>
            <person name="Hildebrandt H.-G."/>
            <person name="Fischer R."/>
        </authorList>
    </citation>
    <scope>NUCLEOTIDE SEQUENCE [LARGE SCALE GENOMIC DNA]</scope>
    <source>
        <strain evidence="2 3">CBS H-5679</strain>
    </source>
</reference>
<dbReference type="OrthoDB" id="10598371at2759"/>
<dbReference type="GeneID" id="93588052"/>
<feature type="compositionally biased region" description="Basic and acidic residues" evidence="1">
    <location>
        <begin position="84"/>
        <end position="97"/>
    </location>
</feature>
<name>A0A436ZZ31_ARTFL</name>
<proteinExistence type="predicted"/>
<feature type="region of interest" description="Disordered" evidence="1">
    <location>
        <begin position="75"/>
        <end position="97"/>
    </location>
</feature>
<comment type="caution">
    <text evidence="2">The sequence shown here is derived from an EMBL/GenBank/DDBJ whole genome shotgun (WGS) entry which is preliminary data.</text>
</comment>
<accession>A0A436ZZ31</accession>
<sequence length="97" mass="10852">MRKRESEKWPNSDPWVGLYAASNAGGLNSNNDNLTYCFPSGDSGDGRGFQATSGRPEERFEIPEAREPGGALFTASTQQQRDQQNMKEPEIRNCLRK</sequence>